<evidence type="ECO:0000313" key="3">
    <source>
        <dbReference type="Proteomes" id="UP000501747"/>
    </source>
</evidence>
<keyword evidence="1" id="KW-1133">Transmembrane helix</keyword>
<keyword evidence="1" id="KW-0812">Transmembrane</keyword>
<dbReference type="RefSeq" id="WP_166034340.1">
    <property type="nucleotide sequence ID" value="NZ_CP049887.1"/>
</dbReference>
<evidence type="ECO:0000256" key="1">
    <source>
        <dbReference type="SAM" id="Phobius"/>
    </source>
</evidence>
<protein>
    <submittedName>
        <fullName evidence="2">Uncharacterized protein</fullName>
    </submittedName>
</protein>
<feature type="transmembrane region" description="Helical" evidence="1">
    <location>
        <begin position="111"/>
        <end position="133"/>
    </location>
</feature>
<sequence>MKLNKRMKRQMIAVTILLIMHLICGWLLEDVNIIFNPNYGLIIWITVLSIPIISSILMVLTHDYFKPKVKGVVSVYLAPIIFFVCGLILYLLSIKGIKDVEKINFLVDSYFIMWVLSFLMVGVGFMGVIGVTLREIVRKIVEKMKN</sequence>
<dbReference type="KEGG" id="vhy:G7082_06655"/>
<name>A0A6G8ATC4_9ENTE</name>
<feature type="transmembrane region" description="Helical" evidence="1">
    <location>
        <begin position="72"/>
        <end position="91"/>
    </location>
</feature>
<keyword evidence="1" id="KW-0472">Membrane</keyword>
<keyword evidence="3" id="KW-1185">Reference proteome</keyword>
<organism evidence="2 3">
    <name type="scientific">Vagococcus hydrophili</name>
    <dbReference type="NCBI Taxonomy" id="2714947"/>
    <lineage>
        <taxon>Bacteria</taxon>
        <taxon>Bacillati</taxon>
        <taxon>Bacillota</taxon>
        <taxon>Bacilli</taxon>
        <taxon>Lactobacillales</taxon>
        <taxon>Enterococcaceae</taxon>
        <taxon>Vagococcus</taxon>
    </lineage>
</organism>
<reference evidence="2 3" key="1">
    <citation type="submission" date="2020-03" db="EMBL/GenBank/DDBJ databases">
        <title>Vagococcus sp. nov., isolated from beetles.</title>
        <authorList>
            <person name="Hyun D.-W."/>
            <person name="Bae J.-W."/>
        </authorList>
    </citation>
    <scope>NUCLEOTIDE SEQUENCE [LARGE SCALE GENOMIC DNA]</scope>
    <source>
        <strain evidence="2 3">HDW17B</strain>
    </source>
</reference>
<gene>
    <name evidence="2" type="ORF">G7082_06655</name>
</gene>
<accession>A0A6G8ATC4</accession>
<proteinExistence type="predicted"/>
<feature type="transmembrane region" description="Helical" evidence="1">
    <location>
        <begin position="41"/>
        <end position="60"/>
    </location>
</feature>
<feature type="transmembrane region" description="Helical" evidence="1">
    <location>
        <begin position="12"/>
        <end position="29"/>
    </location>
</feature>
<dbReference type="AlphaFoldDB" id="A0A6G8ATC4"/>
<dbReference type="EMBL" id="CP049887">
    <property type="protein sequence ID" value="QIL48192.1"/>
    <property type="molecule type" value="Genomic_DNA"/>
</dbReference>
<evidence type="ECO:0000313" key="2">
    <source>
        <dbReference type="EMBL" id="QIL48192.1"/>
    </source>
</evidence>
<dbReference type="Proteomes" id="UP000501747">
    <property type="component" value="Chromosome"/>
</dbReference>